<dbReference type="InterPro" id="IPR000169">
    <property type="entry name" value="Pept_cys_AS"/>
</dbReference>
<evidence type="ECO:0000256" key="4">
    <source>
        <dbReference type="ARBA" id="ARBA00022801"/>
    </source>
</evidence>
<feature type="signal peptide" evidence="8">
    <location>
        <begin position="1"/>
        <end position="16"/>
    </location>
</feature>
<dbReference type="PRINTS" id="PR00705">
    <property type="entry name" value="PAPAIN"/>
</dbReference>
<keyword evidence="11" id="KW-1185">Reference proteome</keyword>
<dbReference type="Pfam" id="PF00112">
    <property type="entry name" value="Peptidase_C1"/>
    <property type="match status" value="1"/>
</dbReference>
<keyword evidence="4" id="KW-0378">Hydrolase</keyword>
<dbReference type="InParanoid" id="A0A5N4A4S9"/>
<dbReference type="InterPro" id="IPR038765">
    <property type="entry name" value="Papain-like_cys_pep_sf"/>
</dbReference>
<evidence type="ECO:0000256" key="1">
    <source>
        <dbReference type="ARBA" id="ARBA00008455"/>
    </source>
</evidence>
<keyword evidence="6" id="KW-0865">Zymogen</keyword>
<dbReference type="Proteomes" id="UP000327044">
    <property type="component" value="Unassembled WGS sequence"/>
</dbReference>
<feature type="domain" description="Peptidase C1A papain C-terminal" evidence="9">
    <location>
        <begin position="89"/>
        <end position="337"/>
    </location>
</feature>
<keyword evidence="5" id="KW-0788">Thiol protease</keyword>
<dbReference type="PROSITE" id="PS00639">
    <property type="entry name" value="THIOL_PROTEASE_HIS"/>
    <property type="match status" value="1"/>
</dbReference>
<evidence type="ECO:0000256" key="7">
    <source>
        <dbReference type="ARBA" id="ARBA00023157"/>
    </source>
</evidence>
<dbReference type="FunFam" id="3.90.70.10:FF:000031">
    <property type="entry name" value="Cathepsin B"/>
    <property type="match status" value="1"/>
</dbReference>
<protein>
    <recommendedName>
        <fullName evidence="9">Peptidase C1A papain C-terminal domain-containing protein</fullName>
    </recommendedName>
</protein>
<dbReference type="EMBL" id="VVIM01000010">
    <property type="protein sequence ID" value="KAB0792325.1"/>
    <property type="molecule type" value="Genomic_DNA"/>
</dbReference>
<evidence type="ECO:0000256" key="2">
    <source>
        <dbReference type="ARBA" id="ARBA00022670"/>
    </source>
</evidence>
<evidence type="ECO:0000313" key="10">
    <source>
        <dbReference type="EMBL" id="KAB0792325.1"/>
    </source>
</evidence>
<comment type="similarity">
    <text evidence="1">Belongs to the peptidase C1 family.</text>
</comment>
<evidence type="ECO:0000256" key="5">
    <source>
        <dbReference type="ARBA" id="ARBA00022807"/>
    </source>
</evidence>
<dbReference type="FunCoup" id="A0A5N4A4S9">
    <property type="interactions" value="900"/>
</dbReference>
<dbReference type="InterPro" id="IPR013128">
    <property type="entry name" value="Peptidase_C1A"/>
</dbReference>
<reference evidence="10 11" key="1">
    <citation type="journal article" date="2018" name="Elife">
        <title>Firefly genomes illuminate parallel origins of bioluminescence in beetles.</title>
        <authorList>
            <person name="Fallon T.R."/>
            <person name="Lower S.E."/>
            <person name="Chang C.H."/>
            <person name="Bessho-Uehara M."/>
            <person name="Martin G.J."/>
            <person name="Bewick A.J."/>
            <person name="Behringer M."/>
            <person name="Debat H.J."/>
            <person name="Wong I."/>
            <person name="Day J.C."/>
            <person name="Suvorov A."/>
            <person name="Silva C.J."/>
            <person name="Stanger-Hall K.F."/>
            <person name="Hall D.W."/>
            <person name="Schmitz R.J."/>
            <person name="Nelson D.R."/>
            <person name="Lewis S.M."/>
            <person name="Shigenobu S."/>
            <person name="Bybee S.M."/>
            <person name="Larracuente A.M."/>
            <person name="Oba Y."/>
            <person name="Weng J.K."/>
        </authorList>
    </citation>
    <scope>NUCLEOTIDE SEQUENCE [LARGE SCALE GENOMIC DNA]</scope>
    <source>
        <strain evidence="10">1611_PpyrPB1</strain>
        <tissue evidence="10">Whole body</tissue>
    </source>
</reference>
<dbReference type="Pfam" id="PF08127">
    <property type="entry name" value="Propeptide_C1"/>
    <property type="match status" value="1"/>
</dbReference>
<feature type="chain" id="PRO_5024291550" description="Peptidase C1A papain C-terminal domain-containing protein" evidence="8">
    <location>
        <begin position="17"/>
        <end position="339"/>
    </location>
</feature>
<dbReference type="InterPro" id="IPR000668">
    <property type="entry name" value="Peptidase_C1A_C"/>
</dbReference>
<dbReference type="SMART" id="SM00645">
    <property type="entry name" value="Pept_C1"/>
    <property type="match status" value="1"/>
</dbReference>
<proteinExistence type="inferred from homology"/>
<comment type="caution">
    <text evidence="10">The sequence shown here is derived from an EMBL/GenBank/DDBJ whole genome shotgun (WGS) entry which is preliminary data.</text>
</comment>
<dbReference type="PANTHER" id="PTHR12411">
    <property type="entry name" value="CYSTEINE PROTEASE FAMILY C1-RELATED"/>
    <property type="match status" value="1"/>
</dbReference>
<dbReference type="CDD" id="cd02620">
    <property type="entry name" value="Peptidase_C1A_CathepsinB"/>
    <property type="match status" value="1"/>
</dbReference>
<dbReference type="SUPFAM" id="SSF54001">
    <property type="entry name" value="Cysteine proteinases"/>
    <property type="match status" value="1"/>
</dbReference>
<evidence type="ECO:0000256" key="6">
    <source>
        <dbReference type="ARBA" id="ARBA00023145"/>
    </source>
</evidence>
<accession>A0A5N4A4S9</accession>
<dbReference type="PROSITE" id="PS00640">
    <property type="entry name" value="THIOL_PROTEASE_ASN"/>
    <property type="match status" value="1"/>
</dbReference>
<evidence type="ECO:0000313" key="11">
    <source>
        <dbReference type="Proteomes" id="UP000327044"/>
    </source>
</evidence>
<dbReference type="AlphaFoldDB" id="A0A5N4A4S9"/>
<gene>
    <name evidence="10" type="ORF">PPYR_14284</name>
</gene>
<sequence length="339" mass="37553">MTHLTHLLLLIGGSLAVLTPQPSSGEYHLLSDEAIRNINNMQSTWKAGRNFHEATPTRYIKRLMGVLPDNYRHRLPVLVPEYNLEEIEVPDEFDSRQQWPDCPTIREIRDQGSCGSCWAFGAVEAMSDRVCIHSEGKVNFHFSSEDLVSCCYTCGMGCNGGYPGSAWSYWVRHGIVSGGQFGTEEGCKPYEIAPCEHHVNGSRLPCTGEGPTPPCKEECRKGYPIPYKKDRLHGKKSYSVAGDVKSIQAEIMKNGPVEGAFSVYADFVNYKSGVYKHVTGEELGGHAIRILGWGVENGMPYWLVANSWNSDWGDKGYFKILRGEDHCGIEGSITAGLPA</sequence>
<evidence type="ECO:0000256" key="3">
    <source>
        <dbReference type="ARBA" id="ARBA00022729"/>
    </source>
</evidence>
<name>A0A5N4A4S9_PHOPY</name>
<dbReference type="PROSITE" id="PS00139">
    <property type="entry name" value="THIOL_PROTEASE_CYS"/>
    <property type="match status" value="1"/>
</dbReference>
<organism evidence="10 11">
    <name type="scientific">Photinus pyralis</name>
    <name type="common">Common eastern firefly</name>
    <name type="synonym">Lampyris pyralis</name>
    <dbReference type="NCBI Taxonomy" id="7054"/>
    <lineage>
        <taxon>Eukaryota</taxon>
        <taxon>Metazoa</taxon>
        <taxon>Ecdysozoa</taxon>
        <taxon>Arthropoda</taxon>
        <taxon>Hexapoda</taxon>
        <taxon>Insecta</taxon>
        <taxon>Pterygota</taxon>
        <taxon>Neoptera</taxon>
        <taxon>Endopterygota</taxon>
        <taxon>Coleoptera</taxon>
        <taxon>Polyphaga</taxon>
        <taxon>Elateriformia</taxon>
        <taxon>Elateroidea</taxon>
        <taxon>Lampyridae</taxon>
        <taxon>Lampyrinae</taxon>
        <taxon>Photinus</taxon>
    </lineage>
</organism>
<keyword evidence="2" id="KW-0645">Protease</keyword>
<keyword evidence="3 8" id="KW-0732">Signal</keyword>
<evidence type="ECO:0000256" key="8">
    <source>
        <dbReference type="SAM" id="SignalP"/>
    </source>
</evidence>
<dbReference type="InterPro" id="IPR025660">
    <property type="entry name" value="Pept_his_AS"/>
</dbReference>
<dbReference type="InterPro" id="IPR025661">
    <property type="entry name" value="Pept_asp_AS"/>
</dbReference>
<dbReference type="GO" id="GO:0004197">
    <property type="term" value="F:cysteine-type endopeptidase activity"/>
    <property type="evidence" value="ECO:0007669"/>
    <property type="project" value="InterPro"/>
</dbReference>
<dbReference type="Gene3D" id="3.90.70.10">
    <property type="entry name" value="Cysteine proteinases"/>
    <property type="match status" value="1"/>
</dbReference>
<dbReference type="InterPro" id="IPR012599">
    <property type="entry name" value="Propeptide_C1A"/>
</dbReference>
<dbReference type="GO" id="GO:0006508">
    <property type="term" value="P:proteolysis"/>
    <property type="evidence" value="ECO:0007669"/>
    <property type="project" value="UniProtKB-KW"/>
</dbReference>
<keyword evidence="7" id="KW-1015">Disulfide bond</keyword>
<evidence type="ECO:0000259" key="9">
    <source>
        <dbReference type="SMART" id="SM00645"/>
    </source>
</evidence>